<feature type="compositionally biased region" description="Low complexity" evidence="1">
    <location>
        <begin position="137"/>
        <end position="154"/>
    </location>
</feature>
<gene>
    <name evidence="2" type="ORF">ANANG_G00218350</name>
</gene>
<comment type="caution">
    <text evidence="2">The sequence shown here is derived from an EMBL/GenBank/DDBJ whole genome shotgun (WGS) entry which is preliminary data.</text>
</comment>
<evidence type="ECO:0000313" key="3">
    <source>
        <dbReference type="Proteomes" id="UP001044222"/>
    </source>
</evidence>
<name>A0A9D3LVU7_ANGAN</name>
<dbReference type="AlphaFoldDB" id="A0A9D3LVU7"/>
<dbReference type="Proteomes" id="UP001044222">
    <property type="component" value="Chromosome 12"/>
</dbReference>
<organism evidence="2 3">
    <name type="scientific">Anguilla anguilla</name>
    <name type="common">European freshwater eel</name>
    <name type="synonym">Muraena anguilla</name>
    <dbReference type="NCBI Taxonomy" id="7936"/>
    <lineage>
        <taxon>Eukaryota</taxon>
        <taxon>Metazoa</taxon>
        <taxon>Chordata</taxon>
        <taxon>Craniata</taxon>
        <taxon>Vertebrata</taxon>
        <taxon>Euteleostomi</taxon>
        <taxon>Actinopterygii</taxon>
        <taxon>Neopterygii</taxon>
        <taxon>Teleostei</taxon>
        <taxon>Anguilliformes</taxon>
        <taxon>Anguillidae</taxon>
        <taxon>Anguilla</taxon>
    </lineage>
</organism>
<feature type="region of interest" description="Disordered" evidence="1">
    <location>
        <begin position="137"/>
        <end position="163"/>
    </location>
</feature>
<keyword evidence="3" id="KW-1185">Reference proteome</keyword>
<proteinExistence type="predicted"/>
<evidence type="ECO:0000313" key="2">
    <source>
        <dbReference type="EMBL" id="KAG5837932.1"/>
    </source>
</evidence>
<reference evidence="2" key="1">
    <citation type="submission" date="2021-01" db="EMBL/GenBank/DDBJ databases">
        <title>A chromosome-scale assembly of European eel, Anguilla anguilla.</title>
        <authorList>
            <person name="Henkel C."/>
            <person name="Jong-Raadsen S.A."/>
            <person name="Dufour S."/>
            <person name="Weltzien F.-A."/>
            <person name="Palstra A.P."/>
            <person name="Pelster B."/>
            <person name="Spaink H.P."/>
            <person name="Van Den Thillart G.E."/>
            <person name="Jansen H."/>
            <person name="Zahm M."/>
            <person name="Klopp C."/>
            <person name="Cedric C."/>
            <person name="Louis A."/>
            <person name="Berthelot C."/>
            <person name="Parey E."/>
            <person name="Roest Crollius H."/>
            <person name="Montfort J."/>
            <person name="Robinson-Rechavi M."/>
            <person name="Bucao C."/>
            <person name="Bouchez O."/>
            <person name="Gislard M."/>
            <person name="Lluch J."/>
            <person name="Milhes M."/>
            <person name="Lampietro C."/>
            <person name="Lopez Roques C."/>
            <person name="Donnadieu C."/>
            <person name="Braasch I."/>
            <person name="Desvignes T."/>
            <person name="Postlethwait J."/>
            <person name="Bobe J."/>
            <person name="Guiguen Y."/>
            <person name="Dirks R."/>
        </authorList>
    </citation>
    <scope>NUCLEOTIDE SEQUENCE</scope>
    <source>
        <strain evidence="2">Tag_6206</strain>
        <tissue evidence="2">Liver</tissue>
    </source>
</reference>
<protein>
    <submittedName>
        <fullName evidence="2">Uncharacterized protein</fullName>
    </submittedName>
</protein>
<dbReference type="EMBL" id="JAFIRN010000012">
    <property type="protein sequence ID" value="KAG5837932.1"/>
    <property type="molecule type" value="Genomic_DNA"/>
</dbReference>
<sequence>MLTCPHREDQRDMPRQDREAFTVTITQLAQGEGGVLVRPLNNNNNTIIKVAEQYFGKCLGQSHYPKMLNCPHKEAQQGMPRVWCKQSNDLCCSGFAFPEGTTTLENGDLRVQQDREGFTVTVTQLAQGEGCTGAASCTTTPSSNSPSSTSANPPMVGVSFAGS</sequence>
<evidence type="ECO:0000256" key="1">
    <source>
        <dbReference type="SAM" id="MobiDB-lite"/>
    </source>
</evidence>
<accession>A0A9D3LVU7</accession>